<dbReference type="GO" id="GO:0004519">
    <property type="term" value="F:endonuclease activity"/>
    <property type="evidence" value="ECO:0007669"/>
    <property type="project" value="UniProtKB-KW"/>
</dbReference>
<keyword evidence="4" id="KW-1185">Reference proteome</keyword>
<name>A0A4U2XYC1_9BACI</name>
<evidence type="ECO:0000313" key="3">
    <source>
        <dbReference type="EMBL" id="TKI52896.1"/>
    </source>
</evidence>
<evidence type="ECO:0000256" key="1">
    <source>
        <dbReference type="ARBA" id="ARBA00022747"/>
    </source>
</evidence>
<evidence type="ECO:0000313" key="4">
    <source>
        <dbReference type="Proteomes" id="UP000308744"/>
    </source>
</evidence>
<keyword evidence="3" id="KW-0255">Endonuclease</keyword>
<keyword evidence="3" id="KW-0540">Nuclease</keyword>
<dbReference type="Gene3D" id="3.90.220.20">
    <property type="entry name" value="DNA methylase specificity domains"/>
    <property type="match status" value="1"/>
</dbReference>
<organism evidence="3 4">
    <name type="scientific">Lysinibacillus mangiferihumi</name>
    <dbReference type="NCBI Taxonomy" id="1130819"/>
    <lineage>
        <taxon>Bacteria</taxon>
        <taxon>Bacillati</taxon>
        <taxon>Bacillota</taxon>
        <taxon>Bacilli</taxon>
        <taxon>Bacillales</taxon>
        <taxon>Bacillaceae</taxon>
        <taxon>Lysinibacillus</taxon>
    </lineage>
</organism>
<dbReference type="Proteomes" id="UP000308744">
    <property type="component" value="Unassembled WGS sequence"/>
</dbReference>
<gene>
    <name evidence="3" type="ORF">FC756_26725</name>
</gene>
<comment type="caution">
    <text evidence="3">The sequence shown here is derived from an EMBL/GenBank/DDBJ whole genome shotgun (WGS) entry which is preliminary data.</text>
</comment>
<dbReference type="InterPro" id="IPR044946">
    <property type="entry name" value="Restrct_endonuc_typeI_TRD_sf"/>
</dbReference>
<keyword evidence="2" id="KW-0238">DNA-binding</keyword>
<keyword evidence="1" id="KW-0680">Restriction system</keyword>
<evidence type="ECO:0000256" key="2">
    <source>
        <dbReference type="ARBA" id="ARBA00023125"/>
    </source>
</evidence>
<dbReference type="EMBL" id="SZPU01000155">
    <property type="protein sequence ID" value="TKI52896.1"/>
    <property type="molecule type" value="Genomic_DNA"/>
</dbReference>
<sequence>MEDLNVLKRYRLDEIALIVASLTTPHIPNFSKVDQPLITAEKLKWLSLGEDIRRFSQLDSAMKQWKWAKVPAKTIVFEKNSLDGANKHIVQCENAAYIAHDVVAIIPNESIILSDYLYYFFSWYQPKNDWRQLHHILIDIPSLEIQTNIVKLLKTSQQLLKNKKSLLTAVEELPLHIRNIAQQTEQHTRQLNDGFDQLQMYYNYTLHKIFTGELFRLNNKF</sequence>
<dbReference type="GO" id="GO:0003677">
    <property type="term" value="F:DNA binding"/>
    <property type="evidence" value="ECO:0007669"/>
    <property type="project" value="UniProtKB-KW"/>
</dbReference>
<reference evidence="3 4" key="1">
    <citation type="submission" date="2019-04" db="EMBL/GenBank/DDBJ databases">
        <title>Lysinibacillus genome sequencing.</title>
        <authorList>
            <person name="Dunlap C."/>
        </authorList>
    </citation>
    <scope>NUCLEOTIDE SEQUENCE [LARGE SCALE GENOMIC DNA]</scope>
    <source>
        <strain evidence="3 4">CCTCC AB 2010389</strain>
    </source>
</reference>
<dbReference type="GO" id="GO:0009307">
    <property type="term" value="P:DNA restriction-modification system"/>
    <property type="evidence" value="ECO:0007669"/>
    <property type="project" value="UniProtKB-KW"/>
</dbReference>
<protein>
    <submittedName>
        <fullName evidence="3">Restriction endonuclease subunit S</fullName>
    </submittedName>
</protein>
<dbReference type="SUPFAM" id="SSF116734">
    <property type="entry name" value="DNA methylase specificity domain"/>
    <property type="match status" value="1"/>
</dbReference>
<keyword evidence="3" id="KW-0378">Hydrolase</keyword>
<proteinExistence type="predicted"/>
<dbReference type="AlphaFoldDB" id="A0A4U2XYC1"/>
<accession>A0A4U2XYC1</accession>